<sequence>MSASNSLSGGMTTKTAYKGQREAPPLPPPQPPLPWQQGTRFGGGGTAPVATSHATDAIDAVAPTIAAFTTVVMVTFAVAASPATVRRSRPPRTPPFPTGCFPAMPG</sequence>
<evidence type="ECO:0000313" key="3">
    <source>
        <dbReference type="EMBL" id="BAS79200.1"/>
    </source>
</evidence>
<evidence type="ECO:0000313" key="4">
    <source>
        <dbReference type="Proteomes" id="UP000059680"/>
    </source>
</evidence>
<reference evidence="3 4" key="2">
    <citation type="journal article" date="2013" name="Plant Cell Physiol.">
        <title>Rice Annotation Project Database (RAP-DB): an integrative and interactive database for rice genomics.</title>
        <authorList>
            <person name="Sakai H."/>
            <person name="Lee S.S."/>
            <person name="Tanaka T."/>
            <person name="Numa H."/>
            <person name="Kim J."/>
            <person name="Kawahara Y."/>
            <person name="Wakimoto H."/>
            <person name="Yang C.C."/>
            <person name="Iwamoto M."/>
            <person name="Abe T."/>
            <person name="Yamada Y."/>
            <person name="Muto A."/>
            <person name="Inokuchi H."/>
            <person name="Ikemura T."/>
            <person name="Matsumoto T."/>
            <person name="Sasaki T."/>
            <person name="Itoh T."/>
        </authorList>
    </citation>
    <scope>NUCLEOTIDE SEQUENCE [LARGE SCALE GENOMIC DNA]</scope>
    <source>
        <strain evidence="4">cv. Nipponbare</strain>
    </source>
</reference>
<feature type="transmembrane region" description="Helical" evidence="2">
    <location>
        <begin position="65"/>
        <end position="85"/>
    </location>
</feature>
<keyword evidence="2" id="KW-1133">Transmembrane helix</keyword>
<feature type="compositionally biased region" description="Pro residues" evidence="1">
    <location>
        <begin position="24"/>
        <end position="34"/>
    </location>
</feature>
<keyword evidence="4" id="KW-1185">Reference proteome</keyword>
<proteinExistence type="predicted"/>
<dbReference type="InParanoid" id="A0A0P0VK99"/>
<feature type="region of interest" description="Disordered" evidence="1">
    <location>
        <begin position="1"/>
        <end position="50"/>
    </location>
</feature>
<feature type="compositionally biased region" description="Polar residues" evidence="1">
    <location>
        <begin position="1"/>
        <end position="15"/>
    </location>
</feature>
<dbReference type="AlphaFoldDB" id="A0A0P0VK99"/>
<evidence type="ECO:0000256" key="2">
    <source>
        <dbReference type="SAM" id="Phobius"/>
    </source>
</evidence>
<gene>
    <name evidence="3" type="ordered locus">Os02g0554725</name>
    <name evidence="3" type="ORF">OSNPB_020554725</name>
</gene>
<keyword evidence="2" id="KW-0472">Membrane</keyword>
<reference evidence="4" key="1">
    <citation type="journal article" date="2005" name="Nature">
        <title>The map-based sequence of the rice genome.</title>
        <authorList>
            <consortium name="International rice genome sequencing project (IRGSP)"/>
            <person name="Matsumoto T."/>
            <person name="Wu J."/>
            <person name="Kanamori H."/>
            <person name="Katayose Y."/>
            <person name="Fujisawa M."/>
            <person name="Namiki N."/>
            <person name="Mizuno H."/>
            <person name="Yamamoto K."/>
            <person name="Antonio B.A."/>
            <person name="Baba T."/>
            <person name="Sakata K."/>
            <person name="Nagamura Y."/>
            <person name="Aoki H."/>
            <person name="Arikawa K."/>
            <person name="Arita K."/>
            <person name="Bito T."/>
            <person name="Chiden Y."/>
            <person name="Fujitsuka N."/>
            <person name="Fukunaka R."/>
            <person name="Hamada M."/>
            <person name="Harada C."/>
            <person name="Hayashi A."/>
            <person name="Hijishita S."/>
            <person name="Honda M."/>
            <person name="Hosokawa S."/>
            <person name="Ichikawa Y."/>
            <person name="Idonuma A."/>
            <person name="Iijima M."/>
            <person name="Ikeda M."/>
            <person name="Ikeno M."/>
            <person name="Ito K."/>
            <person name="Ito S."/>
            <person name="Ito T."/>
            <person name="Ito Y."/>
            <person name="Ito Y."/>
            <person name="Iwabuchi A."/>
            <person name="Kamiya K."/>
            <person name="Karasawa W."/>
            <person name="Kurita K."/>
            <person name="Katagiri S."/>
            <person name="Kikuta A."/>
            <person name="Kobayashi H."/>
            <person name="Kobayashi N."/>
            <person name="Machita K."/>
            <person name="Maehara T."/>
            <person name="Masukawa M."/>
            <person name="Mizubayashi T."/>
            <person name="Mukai Y."/>
            <person name="Nagasaki H."/>
            <person name="Nagata Y."/>
            <person name="Naito S."/>
            <person name="Nakashima M."/>
            <person name="Nakama Y."/>
            <person name="Nakamichi Y."/>
            <person name="Nakamura M."/>
            <person name="Meguro A."/>
            <person name="Negishi M."/>
            <person name="Ohta I."/>
            <person name="Ohta T."/>
            <person name="Okamoto M."/>
            <person name="Ono N."/>
            <person name="Saji S."/>
            <person name="Sakaguchi M."/>
            <person name="Sakai K."/>
            <person name="Shibata M."/>
            <person name="Shimokawa T."/>
            <person name="Song J."/>
            <person name="Takazaki Y."/>
            <person name="Terasawa K."/>
            <person name="Tsugane M."/>
            <person name="Tsuji K."/>
            <person name="Ueda S."/>
            <person name="Waki K."/>
            <person name="Yamagata H."/>
            <person name="Yamamoto M."/>
            <person name="Yamamoto S."/>
            <person name="Yamane H."/>
            <person name="Yoshiki S."/>
            <person name="Yoshihara R."/>
            <person name="Yukawa K."/>
            <person name="Zhong H."/>
            <person name="Yano M."/>
            <person name="Yuan Q."/>
            <person name="Ouyang S."/>
            <person name="Liu J."/>
            <person name="Jones K.M."/>
            <person name="Gansberger K."/>
            <person name="Moffat K."/>
            <person name="Hill J."/>
            <person name="Bera J."/>
            <person name="Fadrosh D."/>
            <person name="Jin S."/>
            <person name="Johri S."/>
            <person name="Kim M."/>
            <person name="Overton L."/>
            <person name="Reardon M."/>
            <person name="Tsitrin T."/>
            <person name="Vuong H."/>
            <person name="Weaver B."/>
            <person name="Ciecko A."/>
            <person name="Tallon L."/>
            <person name="Jackson J."/>
            <person name="Pai G."/>
            <person name="Aken S.V."/>
            <person name="Utterback T."/>
            <person name="Reidmuller S."/>
            <person name="Feldblyum T."/>
            <person name="Hsiao J."/>
            <person name="Zismann V."/>
            <person name="Iobst S."/>
            <person name="de Vazeille A.R."/>
            <person name="Buell C.R."/>
            <person name="Ying K."/>
            <person name="Li Y."/>
            <person name="Lu T."/>
            <person name="Huang Y."/>
            <person name="Zhao Q."/>
            <person name="Feng Q."/>
            <person name="Zhang L."/>
            <person name="Zhu J."/>
            <person name="Weng Q."/>
            <person name="Mu J."/>
            <person name="Lu Y."/>
            <person name="Fan D."/>
            <person name="Liu Y."/>
            <person name="Guan J."/>
            <person name="Zhang Y."/>
            <person name="Yu S."/>
            <person name="Liu X."/>
            <person name="Zhang Y."/>
            <person name="Hong G."/>
            <person name="Han B."/>
            <person name="Choisne N."/>
            <person name="Demange N."/>
            <person name="Orjeda G."/>
            <person name="Samain S."/>
            <person name="Cattolico L."/>
            <person name="Pelletier E."/>
            <person name="Couloux A."/>
            <person name="Segurens B."/>
            <person name="Wincker P."/>
            <person name="D'Hont A."/>
            <person name="Scarpelli C."/>
            <person name="Weissenbach J."/>
            <person name="Salanoubat M."/>
            <person name="Quetier F."/>
            <person name="Yu Y."/>
            <person name="Kim H.R."/>
            <person name="Rambo T."/>
            <person name="Currie J."/>
            <person name="Collura K."/>
            <person name="Luo M."/>
            <person name="Yang T."/>
            <person name="Ammiraju J.S.S."/>
            <person name="Engler F."/>
            <person name="Soderlund C."/>
            <person name="Wing R.A."/>
            <person name="Palmer L.E."/>
            <person name="de la Bastide M."/>
            <person name="Spiegel L."/>
            <person name="Nascimento L."/>
            <person name="Zutavern T."/>
            <person name="O'Shaughnessy A."/>
            <person name="Dike S."/>
            <person name="Dedhia N."/>
            <person name="Preston R."/>
            <person name="Balija V."/>
            <person name="McCombie W.R."/>
            <person name="Chow T."/>
            <person name="Chen H."/>
            <person name="Chung M."/>
            <person name="Chen C."/>
            <person name="Shaw J."/>
            <person name="Wu H."/>
            <person name="Hsiao K."/>
            <person name="Chao Y."/>
            <person name="Chu M."/>
            <person name="Cheng C."/>
            <person name="Hour A."/>
            <person name="Lee P."/>
            <person name="Lin S."/>
            <person name="Lin Y."/>
            <person name="Liou J."/>
            <person name="Liu S."/>
            <person name="Hsing Y."/>
            <person name="Raghuvanshi S."/>
            <person name="Mohanty A."/>
            <person name="Bharti A.K."/>
            <person name="Gaur A."/>
            <person name="Gupta V."/>
            <person name="Kumar D."/>
            <person name="Ravi V."/>
            <person name="Vij S."/>
            <person name="Kapur A."/>
            <person name="Khurana P."/>
            <person name="Khurana P."/>
            <person name="Khurana J.P."/>
            <person name="Tyagi A.K."/>
            <person name="Gaikwad K."/>
            <person name="Singh A."/>
            <person name="Dalal V."/>
            <person name="Srivastava S."/>
            <person name="Dixit A."/>
            <person name="Pal A.K."/>
            <person name="Ghazi I.A."/>
            <person name="Yadav M."/>
            <person name="Pandit A."/>
            <person name="Bhargava A."/>
            <person name="Sureshbabu K."/>
            <person name="Batra K."/>
            <person name="Sharma T.R."/>
            <person name="Mohapatra T."/>
            <person name="Singh N.K."/>
            <person name="Messing J."/>
            <person name="Nelson A.B."/>
            <person name="Fuks G."/>
            <person name="Kavchok S."/>
            <person name="Keizer G."/>
            <person name="Linton E."/>
            <person name="Llaca V."/>
            <person name="Song R."/>
            <person name="Tanyolac B."/>
            <person name="Young S."/>
            <person name="Ho-Il K."/>
            <person name="Hahn J.H."/>
            <person name="Sangsakoo G."/>
            <person name="Vanavichit A."/>
            <person name="de Mattos Luiz.A.T."/>
            <person name="Zimmer P.D."/>
            <person name="Malone G."/>
            <person name="Dellagostin O."/>
            <person name="de Oliveira A.C."/>
            <person name="Bevan M."/>
            <person name="Bancroft I."/>
            <person name="Minx P."/>
            <person name="Cordum H."/>
            <person name="Wilson R."/>
            <person name="Cheng Z."/>
            <person name="Jin W."/>
            <person name="Jiang J."/>
            <person name="Leong S.A."/>
            <person name="Iwama H."/>
            <person name="Gojobori T."/>
            <person name="Itoh T."/>
            <person name="Niimura Y."/>
            <person name="Fujii Y."/>
            <person name="Habara T."/>
            <person name="Sakai H."/>
            <person name="Sato Y."/>
            <person name="Wilson G."/>
            <person name="Kumar K."/>
            <person name="McCouch S."/>
            <person name="Juretic N."/>
            <person name="Hoen D."/>
            <person name="Wright S."/>
            <person name="Bruskiewich R."/>
            <person name="Bureau T."/>
            <person name="Miyao A."/>
            <person name="Hirochika H."/>
            <person name="Nishikawa T."/>
            <person name="Kadowaki K."/>
            <person name="Sugiura M."/>
            <person name="Burr B."/>
            <person name="Sasaki T."/>
        </authorList>
    </citation>
    <scope>NUCLEOTIDE SEQUENCE [LARGE SCALE GENOMIC DNA]</scope>
    <source>
        <strain evidence="4">cv. Nipponbare</strain>
    </source>
</reference>
<name>A0A0P0VK99_ORYSJ</name>
<dbReference type="Proteomes" id="UP000059680">
    <property type="component" value="Chromosome 2"/>
</dbReference>
<protein>
    <submittedName>
        <fullName evidence="3">Os02g0554725 protein</fullName>
    </submittedName>
</protein>
<reference evidence="3 4" key="3">
    <citation type="journal article" date="2013" name="Rice">
        <title>Improvement of the Oryza sativa Nipponbare reference genome using next generation sequence and optical map data.</title>
        <authorList>
            <person name="Kawahara Y."/>
            <person name="de la Bastide M."/>
            <person name="Hamilton J.P."/>
            <person name="Kanamori H."/>
            <person name="McCombie W.R."/>
            <person name="Ouyang S."/>
            <person name="Schwartz D.C."/>
            <person name="Tanaka T."/>
            <person name="Wu J."/>
            <person name="Zhou S."/>
            <person name="Childs K.L."/>
            <person name="Davidson R.M."/>
            <person name="Lin H."/>
            <person name="Quesada-Ocampo L."/>
            <person name="Vaillancourt B."/>
            <person name="Sakai H."/>
            <person name="Lee S.S."/>
            <person name="Kim J."/>
            <person name="Numa H."/>
            <person name="Itoh T."/>
            <person name="Buell C.R."/>
            <person name="Matsumoto T."/>
        </authorList>
    </citation>
    <scope>NUCLEOTIDE SEQUENCE [LARGE SCALE GENOMIC DNA]</scope>
    <source>
        <strain evidence="4">cv. Nipponbare</strain>
    </source>
</reference>
<evidence type="ECO:0000256" key="1">
    <source>
        <dbReference type="SAM" id="MobiDB-lite"/>
    </source>
</evidence>
<dbReference type="EMBL" id="AP014958">
    <property type="protein sequence ID" value="BAS79200.1"/>
    <property type="molecule type" value="Genomic_DNA"/>
</dbReference>
<dbReference type="PaxDb" id="39947-A0A0P0VK99"/>
<accession>A0A0P0VK99</accession>
<organism evidence="3 4">
    <name type="scientific">Oryza sativa subsp. japonica</name>
    <name type="common">Rice</name>
    <dbReference type="NCBI Taxonomy" id="39947"/>
    <lineage>
        <taxon>Eukaryota</taxon>
        <taxon>Viridiplantae</taxon>
        <taxon>Streptophyta</taxon>
        <taxon>Embryophyta</taxon>
        <taxon>Tracheophyta</taxon>
        <taxon>Spermatophyta</taxon>
        <taxon>Magnoliopsida</taxon>
        <taxon>Liliopsida</taxon>
        <taxon>Poales</taxon>
        <taxon>Poaceae</taxon>
        <taxon>BOP clade</taxon>
        <taxon>Oryzoideae</taxon>
        <taxon>Oryzeae</taxon>
        <taxon>Oryzinae</taxon>
        <taxon>Oryza</taxon>
        <taxon>Oryza sativa</taxon>
    </lineage>
</organism>
<keyword evidence="2" id="KW-0812">Transmembrane</keyword>
<feature type="region of interest" description="Disordered" evidence="1">
    <location>
        <begin position="82"/>
        <end position="106"/>
    </location>
</feature>